<dbReference type="AlphaFoldDB" id="A0A1I0CU58"/>
<name>A0A1I0CU58_9GAMM</name>
<sequence>MKIRQLRLKNLNSLFGEWEIDFTDTQYLANGIFAITGATGAGKSTILDAICLALYGATPRLGRITKSSNEIMSRQTGECYAEVVFESQAGVFLCHFEQRRAKKLASGNLQEPEHQIAYLDGTLIENKKSLVLDVIVEKTGMDFERFTRSMLLAQGAFDSFLKASLDDKSKILEQITGMEIYSDISKLVFEQHKVAKNDYEALKQSTSHLQILSEDILSELTDRKKILISKDSELNNAIYQIQQHLNWHNDIAQSLTLINSFKQIKKQLLDDNERFNQKRIQLVAANRAEQLERYWSPIEALSSTLKEEESLHLKLQAAIPSLNTQLSNDLTLFENASLKLKELNISYESMMPAINQTKILDKEILFQSQSLNELESEHVILKNKLNNLLEEIKEQEVQKQKTELDLSHAHEYMSQYGKVDARLMTSLSGLIQRIHQLDKAHAEMEKLVLALIQSQSRRVSHDKKIAVQLELHAGLNKKIKVFETKLLDQQNESKALLKDRSLNEYRLEKEYYIKERAYIDRIASLETQRGLLEDNTPCPLCGSLEHPYSIEKIPEAREIDGKIIAITELITQIEALDQAKKITEAELALLKQSVSIEEGKIHTLNIELKHEIDNMSTLRLKEEELKLLTEQEIHLLNLELIEYSLKYEPYKSQHLIAQLTQKQERYSKHSETLSKGAAILQDIETKILKLNTVQDSTQVHITGLTQKIVQSQSQLQHSKNERSALLGSNDPIQLEDSFNLKLKNAQATADSLTDRLNQAKINLASKQQELSLLEQRINKSKEQLATDKSSFIAQCNTLQFATIEDFLNARLTSSELERLSTQAKELDDELLRITSQIDSATTQHQLLLSKYIDIESKEVLEQLLAQKEGELNQLKIDLNSITFQLEKNEQTKLALSELTTKIIQSRQIALKHEKLNNLIGSSDGKKFRSFAQGLTFEIMVRHANKQLQKMSDRYLLQRDSYNPLSLNIIDNYQAGEIRSIKNLSGGESFIVSLALALGLSKMSSQTIRVDSLFLDEGFGTLDEEALDTALDALSTLQKENKLIGIISHVPALKNRISTQITIDAQNGGRSTLAGPSCVRLS</sequence>
<dbReference type="Pfam" id="PF13558">
    <property type="entry name" value="SbcC_Walker_B"/>
    <property type="match status" value="1"/>
</dbReference>
<feature type="domain" description="Rad50/SbcC-type AAA" evidence="2">
    <location>
        <begin position="5"/>
        <end position="216"/>
    </location>
</feature>
<feature type="coiled-coil region" evidence="1">
    <location>
        <begin position="566"/>
        <end position="593"/>
    </location>
</feature>
<dbReference type="GO" id="GO:0004527">
    <property type="term" value="F:exonuclease activity"/>
    <property type="evidence" value="ECO:0007669"/>
    <property type="project" value="UniProtKB-KW"/>
</dbReference>
<evidence type="ECO:0000256" key="1">
    <source>
        <dbReference type="SAM" id="Coils"/>
    </source>
</evidence>
<dbReference type="InterPro" id="IPR027417">
    <property type="entry name" value="P-loop_NTPase"/>
</dbReference>
<dbReference type="Proteomes" id="UP000242642">
    <property type="component" value="Unassembled WGS sequence"/>
</dbReference>
<dbReference type="PANTHER" id="PTHR32114:SF2">
    <property type="entry name" value="ABC TRANSPORTER ABCH.3"/>
    <property type="match status" value="1"/>
</dbReference>
<dbReference type="GO" id="GO:0006302">
    <property type="term" value="P:double-strand break repair"/>
    <property type="evidence" value="ECO:0007669"/>
    <property type="project" value="InterPro"/>
</dbReference>
<dbReference type="EMBL" id="FOHV01000012">
    <property type="protein sequence ID" value="SET22823.1"/>
    <property type="molecule type" value="Genomic_DNA"/>
</dbReference>
<feature type="coiled-coil region" evidence="1">
    <location>
        <begin position="371"/>
        <end position="405"/>
    </location>
</feature>
<reference evidence="4" key="1">
    <citation type="submission" date="2016-10" db="EMBL/GenBank/DDBJ databases">
        <authorList>
            <person name="Varghese N."/>
            <person name="Submissions S."/>
        </authorList>
    </citation>
    <scope>NUCLEOTIDE SEQUENCE [LARGE SCALE GENOMIC DNA]</scope>
    <source>
        <strain evidence="4">DSM 18579</strain>
    </source>
</reference>
<evidence type="ECO:0000313" key="3">
    <source>
        <dbReference type="EMBL" id="SET22823.1"/>
    </source>
</evidence>
<dbReference type="OrthoDB" id="9795626at2"/>
<dbReference type="SUPFAM" id="SSF52540">
    <property type="entry name" value="P-loop containing nucleoside triphosphate hydrolases"/>
    <property type="match status" value="1"/>
</dbReference>
<dbReference type="RefSeq" id="WP_093319743.1">
    <property type="nucleotide sequence ID" value="NZ_FOHV01000012.1"/>
</dbReference>
<accession>A0A1I0CU58</accession>
<organism evidence="3 4">
    <name type="scientific">Thorsellia anophelis DSM 18579</name>
    <dbReference type="NCBI Taxonomy" id="1123402"/>
    <lineage>
        <taxon>Bacteria</taxon>
        <taxon>Pseudomonadati</taxon>
        <taxon>Pseudomonadota</taxon>
        <taxon>Gammaproteobacteria</taxon>
        <taxon>Enterobacterales</taxon>
        <taxon>Thorselliaceae</taxon>
        <taxon>Thorsellia</taxon>
    </lineage>
</organism>
<dbReference type="Pfam" id="PF13476">
    <property type="entry name" value="AAA_23"/>
    <property type="match status" value="1"/>
</dbReference>
<dbReference type="PANTHER" id="PTHR32114">
    <property type="entry name" value="ABC TRANSPORTER ABCH.3"/>
    <property type="match status" value="1"/>
</dbReference>
<evidence type="ECO:0000313" key="4">
    <source>
        <dbReference type="Proteomes" id="UP000242642"/>
    </source>
</evidence>
<dbReference type="Gene3D" id="3.40.50.300">
    <property type="entry name" value="P-loop containing nucleotide triphosphate hydrolases"/>
    <property type="match status" value="2"/>
</dbReference>
<keyword evidence="3" id="KW-0540">Nuclease</keyword>
<feature type="coiled-coil region" evidence="1">
    <location>
        <begin position="809"/>
        <end position="877"/>
    </location>
</feature>
<keyword evidence="4" id="KW-1185">Reference proteome</keyword>
<dbReference type="STRING" id="1123402.SAMN02583745_01723"/>
<keyword evidence="3" id="KW-0378">Hydrolase</keyword>
<keyword evidence="3" id="KW-0269">Exonuclease</keyword>
<evidence type="ECO:0000259" key="2">
    <source>
        <dbReference type="Pfam" id="PF13476"/>
    </source>
</evidence>
<protein>
    <submittedName>
        <fullName evidence="3">Exonuclease SbcC</fullName>
    </submittedName>
</protein>
<proteinExistence type="predicted"/>
<feature type="coiled-coil region" evidence="1">
    <location>
        <begin position="742"/>
        <end position="783"/>
    </location>
</feature>
<dbReference type="GO" id="GO:0016887">
    <property type="term" value="F:ATP hydrolysis activity"/>
    <property type="evidence" value="ECO:0007669"/>
    <property type="project" value="InterPro"/>
</dbReference>
<gene>
    <name evidence="3" type="ORF">SAMN02583745_01723</name>
</gene>
<dbReference type="InterPro" id="IPR038729">
    <property type="entry name" value="Rad50/SbcC_AAA"/>
</dbReference>
<keyword evidence="1" id="KW-0175">Coiled coil</keyword>